<comment type="caution">
    <text evidence="1">The sequence shown here is derived from an EMBL/GenBank/DDBJ whole genome shotgun (WGS) entry which is preliminary data.</text>
</comment>
<gene>
    <name evidence="1" type="ORF">C7381_101166</name>
</gene>
<keyword evidence="2" id="KW-1185">Reference proteome</keyword>
<dbReference type="Proteomes" id="UP000245793">
    <property type="component" value="Unassembled WGS sequence"/>
</dbReference>
<dbReference type="AlphaFoldDB" id="A0A2U1E6R1"/>
<dbReference type="EMBL" id="QEKV01000001">
    <property type="protein sequence ID" value="PVY95640.1"/>
    <property type="molecule type" value="Genomic_DNA"/>
</dbReference>
<protein>
    <recommendedName>
        <fullName evidence="3">Nucleic acid-binding protein</fullName>
    </recommendedName>
</protein>
<evidence type="ECO:0000313" key="1">
    <source>
        <dbReference type="EMBL" id="PVY95640.1"/>
    </source>
</evidence>
<dbReference type="InterPro" id="IPR021799">
    <property type="entry name" value="PIN-like_prokaryotic"/>
</dbReference>
<proteinExistence type="predicted"/>
<reference evidence="1 2" key="1">
    <citation type="submission" date="2018-04" db="EMBL/GenBank/DDBJ databases">
        <title>Genomic Encyclopedia of Type Strains, Phase IV (KMG-IV): sequencing the most valuable type-strain genomes for metagenomic binning, comparative biology and taxonomic classification.</title>
        <authorList>
            <person name="Goeker M."/>
        </authorList>
    </citation>
    <scope>NUCLEOTIDE SEQUENCE [LARGE SCALE GENOMIC DNA]</scope>
    <source>
        <strain evidence="1 2">DSM 20705</strain>
    </source>
</reference>
<sequence>MTDTIFFDTDCISAFLWVNNQSIVEQLYGGRIVFPREVYEELNNPRISHLKRRMDDMISRDVARIVDMEIGSEEYDLFRELTHPSTEGQKWIGKGEASAISLAKVYGGIVASNNLRDVLDYIKEFHLEHITTGDILFDAYNSGIISEEDGNDIWQRMLDKRRMLGYGSFSEFLEKKGYK</sequence>
<organism evidence="1 2">
    <name type="scientific">Ezakiella coagulans</name>
    <dbReference type="NCBI Taxonomy" id="46507"/>
    <lineage>
        <taxon>Bacteria</taxon>
        <taxon>Bacillati</taxon>
        <taxon>Bacillota</taxon>
        <taxon>Tissierellia</taxon>
        <taxon>Ezakiella</taxon>
    </lineage>
</organism>
<dbReference type="Pfam" id="PF11848">
    <property type="entry name" value="DUF3368"/>
    <property type="match status" value="1"/>
</dbReference>
<name>A0A2U1E6R1_9FIRM</name>
<dbReference type="RefSeq" id="WP_116479559.1">
    <property type="nucleotide sequence ID" value="NZ_QEKV01000001.1"/>
</dbReference>
<accession>A0A2U1E6R1</accession>
<evidence type="ECO:0008006" key="3">
    <source>
        <dbReference type="Google" id="ProtNLM"/>
    </source>
</evidence>
<evidence type="ECO:0000313" key="2">
    <source>
        <dbReference type="Proteomes" id="UP000245793"/>
    </source>
</evidence>